<name>A0A101LYC8_PICGL</name>
<sequence length="65" mass="7572">MRRSHSIRSVITKCRFRVLPNLWWLKGTLYPSPFTLVNRLAIAGPNLFSSHCLSLSFFRPLQPDQ</sequence>
<protein>
    <submittedName>
        <fullName evidence="1">Uncharacterized protein</fullName>
    </submittedName>
</protein>
<organism evidence="1">
    <name type="scientific">Picea glauca</name>
    <name type="common">White spruce</name>
    <name type="synonym">Pinus glauca</name>
    <dbReference type="NCBI Taxonomy" id="3330"/>
    <lineage>
        <taxon>Eukaryota</taxon>
        <taxon>Viridiplantae</taxon>
        <taxon>Streptophyta</taxon>
        <taxon>Embryophyta</taxon>
        <taxon>Tracheophyta</taxon>
        <taxon>Spermatophyta</taxon>
        <taxon>Pinopsida</taxon>
        <taxon>Pinidae</taxon>
        <taxon>Conifers I</taxon>
        <taxon>Pinales</taxon>
        <taxon>Pinaceae</taxon>
        <taxon>Picea</taxon>
    </lineage>
</organism>
<dbReference type="EMBL" id="LKAM01000007">
    <property type="protein sequence ID" value="KUM47591.1"/>
    <property type="molecule type" value="Genomic_DNA"/>
</dbReference>
<geneLocation type="mitochondrion" evidence="1"/>
<reference evidence="1" key="1">
    <citation type="journal article" date="2015" name="Genome Biol. Evol.">
        <title>Organellar Genomes of White Spruce (Picea glauca): Assembly and Annotation.</title>
        <authorList>
            <person name="Jackman S.D."/>
            <person name="Warren R.L."/>
            <person name="Gibb E.A."/>
            <person name="Vandervalk B.P."/>
            <person name="Mohamadi H."/>
            <person name="Chu J."/>
            <person name="Raymond A."/>
            <person name="Pleasance S."/>
            <person name="Coope R."/>
            <person name="Wildung M.R."/>
            <person name="Ritland C.E."/>
            <person name="Bousquet J."/>
            <person name="Jones S.J."/>
            <person name="Bohlmann J."/>
            <person name="Birol I."/>
        </authorList>
    </citation>
    <scope>NUCLEOTIDE SEQUENCE [LARGE SCALE GENOMIC DNA]</scope>
    <source>
        <tissue evidence="1">Flushing bud</tissue>
    </source>
</reference>
<keyword evidence="1" id="KW-0496">Mitochondrion</keyword>
<proteinExistence type="predicted"/>
<accession>A0A101LYC8</accession>
<evidence type="ECO:0000313" key="1">
    <source>
        <dbReference type="EMBL" id="KUM47591.1"/>
    </source>
</evidence>
<gene>
    <name evidence="1" type="ORF">ABT39_MTgene5777</name>
</gene>
<dbReference type="AlphaFoldDB" id="A0A101LYC8"/>
<comment type="caution">
    <text evidence="1">The sequence shown here is derived from an EMBL/GenBank/DDBJ whole genome shotgun (WGS) entry which is preliminary data.</text>
</comment>